<dbReference type="GO" id="GO:0008409">
    <property type="term" value="F:5'-3' exonuclease activity"/>
    <property type="evidence" value="ECO:0007669"/>
    <property type="project" value="InterPro"/>
</dbReference>
<protein>
    <recommendedName>
        <fullName evidence="2">Single-stranded-DNA-specific exonuclease RecJ</fullName>
    </recommendedName>
</protein>
<evidence type="ECO:0000256" key="5">
    <source>
        <dbReference type="ARBA" id="ARBA00022839"/>
    </source>
</evidence>
<evidence type="ECO:0000259" key="7">
    <source>
        <dbReference type="Pfam" id="PF01368"/>
    </source>
</evidence>
<evidence type="ECO:0000256" key="6">
    <source>
        <dbReference type="SAM" id="Coils"/>
    </source>
</evidence>
<proteinExistence type="inferred from homology"/>
<dbReference type="SUPFAM" id="SSF64182">
    <property type="entry name" value="DHH phosphoesterases"/>
    <property type="match status" value="1"/>
</dbReference>
<evidence type="ECO:0000256" key="3">
    <source>
        <dbReference type="ARBA" id="ARBA00022722"/>
    </source>
</evidence>
<keyword evidence="4" id="KW-0378">Hydrolase</keyword>
<reference evidence="10" key="1">
    <citation type="submission" date="2020-02" db="EMBL/GenBank/DDBJ databases">
        <authorList>
            <person name="Meier V. D."/>
        </authorList>
    </citation>
    <scope>NUCLEOTIDE SEQUENCE</scope>
    <source>
        <strain evidence="10">AVDCRST_MAG11</strain>
    </source>
</reference>
<dbReference type="AlphaFoldDB" id="A0A6J4M1W4"/>
<keyword evidence="3" id="KW-0540">Nuclease</keyword>
<evidence type="ECO:0000259" key="9">
    <source>
        <dbReference type="Pfam" id="PF17768"/>
    </source>
</evidence>
<evidence type="ECO:0000259" key="8">
    <source>
        <dbReference type="Pfam" id="PF02272"/>
    </source>
</evidence>
<dbReference type="Gene3D" id="3.90.1640.30">
    <property type="match status" value="1"/>
</dbReference>
<evidence type="ECO:0000313" key="10">
    <source>
        <dbReference type="EMBL" id="CAA9346586.1"/>
    </source>
</evidence>
<dbReference type="Pfam" id="PF01368">
    <property type="entry name" value="DHH"/>
    <property type="match status" value="1"/>
</dbReference>
<comment type="similarity">
    <text evidence="1">Belongs to the RecJ family.</text>
</comment>
<gene>
    <name evidence="10" type="ORF">AVDCRST_MAG11-3259</name>
</gene>
<accession>A0A6J4M1W4</accession>
<dbReference type="PANTHER" id="PTHR30255:SF2">
    <property type="entry name" value="SINGLE-STRANDED-DNA-SPECIFIC EXONUCLEASE RECJ"/>
    <property type="match status" value="1"/>
</dbReference>
<organism evidence="10">
    <name type="scientific">uncultured Gemmatimonadaceae bacterium</name>
    <dbReference type="NCBI Taxonomy" id="246130"/>
    <lineage>
        <taxon>Bacteria</taxon>
        <taxon>Pseudomonadati</taxon>
        <taxon>Gemmatimonadota</taxon>
        <taxon>Gemmatimonadia</taxon>
        <taxon>Gemmatimonadales</taxon>
        <taxon>Gemmatimonadaceae</taxon>
        <taxon>environmental samples</taxon>
    </lineage>
</organism>
<dbReference type="InterPro" id="IPR004610">
    <property type="entry name" value="RecJ"/>
</dbReference>
<feature type="domain" description="DDH" evidence="7">
    <location>
        <begin position="93"/>
        <end position="242"/>
    </location>
</feature>
<feature type="coiled-coil region" evidence="6">
    <location>
        <begin position="316"/>
        <end position="350"/>
    </location>
</feature>
<dbReference type="GO" id="GO:0006310">
    <property type="term" value="P:DNA recombination"/>
    <property type="evidence" value="ECO:0007669"/>
    <property type="project" value="InterPro"/>
</dbReference>
<dbReference type="GO" id="GO:0006281">
    <property type="term" value="P:DNA repair"/>
    <property type="evidence" value="ECO:0007669"/>
    <property type="project" value="InterPro"/>
</dbReference>
<dbReference type="InterPro" id="IPR038763">
    <property type="entry name" value="DHH_sf"/>
</dbReference>
<dbReference type="EMBL" id="CADCTU010000710">
    <property type="protein sequence ID" value="CAA9346586.1"/>
    <property type="molecule type" value="Genomic_DNA"/>
</dbReference>
<dbReference type="PANTHER" id="PTHR30255">
    <property type="entry name" value="SINGLE-STRANDED-DNA-SPECIFIC EXONUCLEASE RECJ"/>
    <property type="match status" value="1"/>
</dbReference>
<dbReference type="InterPro" id="IPR001667">
    <property type="entry name" value="DDH_dom"/>
</dbReference>
<feature type="domain" description="DHHA1" evidence="8">
    <location>
        <begin position="363"/>
        <end position="453"/>
    </location>
</feature>
<dbReference type="NCBIfam" id="TIGR00644">
    <property type="entry name" value="recJ"/>
    <property type="match status" value="1"/>
</dbReference>
<keyword evidence="6" id="KW-0175">Coiled coil</keyword>
<evidence type="ECO:0000256" key="2">
    <source>
        <dbReference type="ARBA" id="ARBA00019841"/>
    </source>
</evidence>
<dbReference type="Pfam" id="PF17768">
    <property type="entry name" value="RecJ_OB"/>
    <property type="match status" value="1"/>
</dbReference>
<dbReference type="InterPro" id="IPR003156">
    <property type="entry name" value="DHHA1_dom"/>
</dbReference>
<dbReference type="Gene3D" id="3.10.310.30">
    <property type="match status" value="1"/>
</dbReference>
<dbReference type="InterPro" id="IPR051673">
    <property type="entry name" value="SSDNA_exonuclease_RecJ"/>
</dbReference>
<name>A0A6J4M1W4_9BACT</name>
<evidence type="ECO:0000256" key="4">
    <source>
        <dbReference type="ARBA" id="ARBA00022801"/>
    </source>
</evidence>
<evidence type="ECO:0000256" key="1">
    <source>
        <dbReference type="ARBA" id="ARBA00005915"/>
    </source>
</evidence>
<dbReference type="GO" id="GO:0003676">
    <property type="term" value="F:nucleic acid binding"/>
    <property type="evidence" value="ECO:0007669"/>
    <property type="project" value="InterPro"/>
</dbReference>
<keyword evidence="5" id="KW-0269">Exonuclease</keyword>
<feature type="domain" description="RecJ OB" evidence="9">
    <location>
        <begin position="468"/>
        <end position="573"/>
    </location>
</feature>
<dbReference type="InterPro" id="IPR041122">
    <property type="entry name" value="RecJ_OB"/>
</dbReference>
<dbReference type="Pfam" id="PF02272">
    <property type="entry name" value="DHHA1"/>
    <property type="match status" value="1"/>
</dbReference>
<sequence length="576" mass="60921">MDPVTAPPVRLRPRPRWVPAPPPDAAVVAALGAELRLPPAVCQLLAARGHTAVDGAKRFLRPRLEQLHEPALMGGLGDAVGRLVRAIRAGETILVHGDYDVDGICSTTLLTRAIRQLGGRVVPFIPRRLEDGYDLTMAGVDAARAAGATVVVTCDCGTSALAPIAALGAAGVDVIVSDHHLPGGALPECLAVLNPKRAGCEYPDKDLAAVGVAFKLALALAHAMGASDAPVYRMLDLVALATIADIAPLRGENRVFARYGLKLLAETTNPGLRALIRAAGLEGKALTAGRVGYILAPRLNAVGRLDRAIRGVELLLTESEGEANRLARDLEELNRRRQELDRATLDEARRMVDALDLDDTYGIVLGGEGWHAGVIGIVASRVVEETGRPAVLVAVDGAEGKGSGRSIPAFDLHAALGECRDLFTRFGGHKAAAGVTIDAANVPRFAERFNEVARARLTEADLVPEMRVDLELPLASVNADLEALFRHFEPFGVGNAAPLLVARGVRLAAAPRVVGTDGLRLRLAAGDGELEAIGWGMAARLPELALGAPFDVAFRLERDEYRGESRLQAKLADIRT</sequence>